<keyword evidence="2" id="KW-0808">Transferase</keyword>
<dbReference type="InterPro" id="IPR006203">
    <property type="entry name" value="GHMP_knse_ATP-bd_CS"/>
</dbReference>
<dbReference type="PANTHER" id="PTHR10457">
    <property type="entry name" value="MEVALONATE KINASE/GALACTOKINASE"/>
    <property type="match status" value="1"/>
</dbReference>
<keyword evidence="12" id="KW-1185">Reference proteome</keyword>
<dbReference type="PROSITE" id="PS00627">
    <property type="entry name" value="GHMP_KINASES_ATP"/>
    <property type="match status" value="1"/>
</dbReference>
<dbReference type="Pfam" id="PF00288">
    <property type="entry name" value="GHMP_kinases_N"/>
    <property type="match status" value="1"/>
</dbReference>
<evidence type="ECO:0000259" key="8">
    <source>
        <dbReference type="Pfam" id="PF00288"/>
    </source>
</evidence>
<proteinExistence type="inferred from homology"/>
<dbReference type="InterPro" id="IPR006204">
    <property type="entry name" value="GHMP_kinase_N_dom"/>
</dbReference>
<evidence type="ECO:0000259" key="9">
    <source>
        <dbReference type="Pfam" id="PF08544"/>
    </source>
</evidence>
<reference evidence="11 12" key="1">
    <citation type="journal article" date="2019" name="Int. J. Syst. Evol. Microbiol.">
        <title>The Global Catalogue of Microorganisms (GCM) 10K type strain sequencing project: providing services to taxonomists for standard genome sequencing and annotation.</title>
        <authorList>
            <consortium name="The Broad Institute Genomics Platform"/>
            <consortium name="The Broad Institute Genome Sequencing Center for Infectious Disease"/>
            <person name="Wu L."/>
            <person name="Ma J."/>
        </authorList>
    </citation>
    <scope>NUCLEOTIDE SEQUENCE [LARGE SCALE GENOMIC DNA]</scope>
    <source>
        <strain evidence="11 12">JCM 14046</strain>
    </source>
</reference>
<dbReference type="Gene3D" id="3.30.70.890">
    <property type="entry name" value="GHMP kinase, C-terminal domain"/>
    <property type="match status" value="1"/>
</dbReference>
<sequence length="399" mass="40860">MEILDPGSPMALAESTRTAFTDWTGRRPEVVVRAPGRVNLIGEHVDYAGGPVLPMALPHATYAAAARREDGLLRLRSAADGADDWEGPVSGLGPGSVPGWAAYAAGVVWALREDGVAPDVLRGGLDVAVGSTVPRGAGLSSSAALLCAVGVTVTEAAGLGLDDALRARVVAAGIRAEAEMAGAPTGGMDQTVSVYARRGHLLLVDFGAPDPVAGRRHVASGVEQAGLALLVVDTRVSHALGDGAYAERRADCDRAARLLGRAHLAHAGLDEVAGLPDDRVRRRARHVVSETARVHEVVAALEAEDWAGVGRAMDASHASLRDDHEVSAPELDVTVEVAREAGALGARMTGGGFGGSAIALVPREHLPGVAAALAAAYEGRGWRAPHLLLAEPAAGAAHC</sequence>
<organism evidence="11 12">
    <name type="scientific">Nocardioides lentus</name>
    <dbReference type="NCBI Taxonomy" id="338077"/>
    <lineage>
        <taxon>Bacteria</taxon>
        <taxon>Bacillati</taxon>
        <taxon>Actinomycetota</taxon>
        <taxon>Actinomycetes</taxon>
        <taxon>Propionibacteriales</taxon>
        <taxon>Nocardioidaceae</taxon>
        <taxon>Nocardioides</taxon>
    </lineage>
</organism>
<evidence type="ECO:0000256" key="5">
    <source>
        <dbReference type="ARBA" id="ARBA00022840"/>
    </source>
</evidence>
<feature type="domain" description="GHMP kinase C-terminal" evidence="9">
    <location>
        <begin position="298"/>
        <end position="378"/>
    </location>
</feature>
<evidence type="ECO:0000256" key="7">
    <source>
        <dbReference type="NCBIfam" id="TIGR00131"/>
    </source>
</evidence>
<keyword evidence="3" id="KW-0547">Nucleotide-binding</keyword>
<comment type="caution">
    <text evidence="11">The sequence shown here is derived from an EMBL/GenBank/DDBJ whole genome shotgun (WGS) entry which is preliminary data.</text>
</comment>
<dbReference type="InterPro" id="IPR000705">
    <property type="entry name" value="Galactokinase"/>
</dbReference>
<evidence type="ECO:0000256" key="2">
    <source>
        <dbReference type="ARBA" id="ARBA00022679"/>
    </source>
</evidence>
<dbReference type="InterPro" id="IPR020568">
    <property type="entry name" value="Ribosomal_Su5_D2-typ_SF"/>
</dbReference>
<gene>
    <name evidence="11" type="primary">galK</name>
    <name evidence="11" type="ORF">GCM10009737_08670</name>
</gene>
<dbReference type="Pfam" id="PF08544">
    <property type="entry name" value="GHMP_kinases_C"/>
    <property type="match status" value="1"/>
</dbReference>
<evidence type="ECO:0000256" key="4">
    <source>
        <dbReference type="ARBA" id="ARBA00022777"/>
    </source>
</evidence>
<dbReference type="Pfam" id="PF10509">
    <property type="entry name" value="GalKase_gal_bdg"/>
    <property type="match status" value="1"/>
</dbReference>
<dbReference type="Gene3D" id="3.30.230.10">
    <property type="match status" value="1"/>
</dbReference>
<dbReference type="InterPro" id="IPR019741">
    <property type="entry name" value="Galactokinase_CS"/>
</dbReference>
<protein>
    <recommendedName>
        <fullName evidence="7">Galactokinase</fullName>
        <ecNumber evidence="7">2.7.1.6</ecNumber>
    </recommendedName>
</protein>
<keyword evidence="5" id="KW-0067">ATP-binding</keyword>
<feature type="domain" description="GHMP kinase N-terminal" evidence="8">
    <location>
        <begin position="103"/>
        <end position="196"/>
    </location>
</feature>
<accession>A0ABN2P1G7</accession>
<dbReference type="NCBIfam" id="TIGR00131">
    <property type="entry name" value="gal_kin"/>
    <property type="match status" value="1"/>
</dbReference>
<dbReference type="InterPro" id="IPR014721">
    <property type="entry name" value="Ribsml_uS5_D2-typ_fold_subgr"/>
</dbReference>
<dbReference type="RefSeq" id="WP_344004252.1">
    <property type="nucleotide sequence ID" value="NZ_BAAAMY010000002.1"/>
</dbReference>
<dbReference type="PRINTS" id="PR00473">
    <property type="entry name" value="GALCTOKINASE"/>
</dbReference>
<dbReference type="PANTHER" id="PTHR10457:SF7">
    <property type="entry name" value="GALACTOKINASE-RELATED"/>
    <property type="match status" value="1"/>
</dbReference>
<evidence type="ECO:0000256" key="1">
    <source>
        <dbReference type="ARBA" id="ARBA00006566"/>
    </source>
</evidence>
<dbReference type="EC" id="2.7.1.6" evidence="7"/>
<evidence type="ECO:0000256" key="6">
    <source>
        <dbReference type="ARBA" id="ARBA00023144"/>
    </source>
</evidence>
<dbReference type="InterPro" id="IPR019539">
    <property type="entry name" value="GalKase_N"/>
</dbReference>
<dbReference type="InterPro" id="IPR006206">
    <property type="entry name" value="Mevalonate/galactokinase"/>
</dbReference>
<evidence type="ECO:0000256" key="3">
    <source>
        <dbReference type="ARBA" id="ARBA00022741"/>
    </source>
</evidence>
<dbReference type="PIRSF" id="PIRSF000530">
    <property type="entry name" value="Galactokinase"/>
    <property type="match status" value="1"/>
</dbReference>
<evidence type="ECO:0000313" key="11">
    <source>
        <dbReference type="EMBL" id="GAA1909628.1"/>
    </source>
</evidence>
<dbReference type="InterPro" id="IPR036554">
    <property type="entry name" value="GHMP_kinase_C_sf"/>
</dbReference>
<dbReference type="EMBL" id="BAAAMY010000002">
    <property type="protein sequence ID" value="GAA1909628.1"/>
    <property type="molecule type" value="Genomic_DNA"/>
</dbReference>
<dbReference type="SUPFAM" id="SSF55060">
    <property type="entry name" value="GHMP Kinase, C-terminal domain"/>
    <property type="match status" value="1"/>
</dbReference>
<dbReference type="Proteomes" id="UP001501612">
    <property type="component" value="Unassembled WGS sequence"/>
</dbReference>
<dbReference type="PROSITE" id="PS00106">
    <property type="entry name" value="GALACTOKINASE"/>
    <property type="match status" value="1"/>
</dbReference>
<keyword evidence="4" id="KW-0418">Kinase</keyword>
<keyword evidence="6" id="KW-0119">Carbohydrate metabolism</keyword>
<evidence type="ECO:0000313" key="12">
    <source>
        <dbReference type="Proteomes" id="UP001501612"/>
    </source>
</evidence>
<name>A0ABN2P1G7_9ACTN</name>
<comment type="similarity">
    <text evidence="1">Belongs to the GHMP kinase family. GalK subfamily.</text>
</comment>
<evidence type="ECO:0000259" key="10">
    <source>
        <dbReference type="Pfam" id="PF10509"/>
    </source>
</evidence>
<keyword evidence="6" id="KW-0299">Galactose metabolism</keyword>
<feature type="domain" description="Galactokinase N-terminal" evidence="10">
    <location>
        <begin position="19"/>
        <end position="67"/>
    </location>
</feature>
<dbReference type="PRINTS" id="PR00959">
    <property type="entry name" value="MEVGALKINASE"/>
</dbReference>
<dbReference type="InterPro" id="IPR013750">
    <property type="entry name" value="GHMP_kinase_C_dom"/>
</dbReference>
<dbReference type="SUPFAM" id="SSF54211">
    <property type="entry name" value="Ribosomal protein S5 domain 2-like"/>
    <property type="match status" value="1"/>
</dbReference>